<dbReference type="InterPro" id="IPR017441">
    <property type="entry name" value="Protein_kinase_ATP_BS"/>
</dbReference>
<dbReference type="AlphaFoldDB" id="A0A392TRM3"/>
<evidence type="ECO:0000256" key="3">
    <source>
        <dbReference type="PROSITE-ProRule" id="PRU10141"/>
    </source>
</evidence>
<feature type="binding site" evidence="3">
    <location>
        <position position="55"/>
    </location>
    <ligand>
        <name>ATP</name>
        <dbReference type="ChEBI" id="CHEBI:30616"/>
    </ligand>
</feature>
<dbReference type="Proteomes" id="UP000265520">
    <property type="component" value="Unassembled WGS sequence"/>
</dbReference>
<evidence type="ECO:0000256" key="2">
    <source>
        <dbReference type="ARBA" id="ARBA00022840"/>
    </source>
</evidence>
<dbReference type="InterPro" id="IPR011009">
    <property type="entry name" value="Kinase-like_dom_sf"/>
</dbReference>
<dbReference type="GO" id="GO:0030246">
    <property type="term" value="F:carbohydrate binding"/>
    <property type="evidence" value="ECO:0007669"/>
    <property type="project" value="UniProtKB-KW"/>
</dbReference>
<dbReference type="EMBL" id="LXQA010620233">
    <property type="protein sequence ID" value="MCI62515.1"/>
    <property type="molecule type" value="Genomic_DNA"/>
</dbReference>
<evidence type="ECO:0000313" key="4">
    <source>
        <dbReference type="EMBL" id="MCI62515.1"/>
    </source>
</evidence>
<keyword evidence="4" id="KW-0430">Lectin</keyword>
<feature type="non-terminal residue" evidence="4">
    <location>
        <position position="64"/>
    </location>
</feature>
<keyword evidence="1 3" id="KW-0547">Nucleotide-binding</keyword>
<dbReference type="PANTHER" id="PTHR27007">
    <property type="match status" value="1"/>
</dbReference>
<dbReference type="GO" id="GO:0005524">
    <property type="term" value="F:ATP binding"/>
    <property type="evidence" value="ECO:0007669"/>
    <property type="project" value="UniProtKB-UniRule"/>
</dbReference>
<keyword evidence="4" id="KW-0808">Transferase</keyword>
<dbReference type="PROSITE" id="PS00107">
    <property type="entry name" value="PROTEIN_KINASE_ATP"/>
    <property type="match status" value="1"/>
</dbReference>
<dbReference type="GO" id="GO:0016301">
    <property type="term" value="F:kinase activity"/>
    <property type="evidence" value="ECO:0007669"/>
    <property type="project" value="UniProtKB-KW"/>
</dbReference>
<comment type="caution">
    <text evidence="4">The sequence shown here is derived from an EMBL/GenBank/DDBJ whole genome shotgun (WGS) entry which is preliminary data.</text>
</comment>
<protein>
    <submittedName>
        <fullName evidence="4">L-type lectin-domain containing receptor kinase IX.1-like</fullName>
    </submittedName>
</protein>
<dbReference type="InterPro" id="IPR050528">
    <property type="entry name" value="L-type_Lectin-RKs"/>
</dbReference>
<reference evidence="4 5" key="1">
    <citation type="journal article" date="2018" name="Front. Plant Sci.">
        <title>Red Clover (Trifolium pratense) and Zigzag Clover (T. medium) - A Picture of Genomic Similarities and Differences.</title>
        <authorList>
            <person name="Dluhosova J."/>
            <person name="Istvanek J."/>
            <person name="Nedelnik J."/>
            <person name="Repkova J."/>
        </authorList>
    </citation>
    <scope>NUCLEOTIDE SEQUENCE [LARGE SCALE GENOMIC DNA]</scope>
    <source>
        <strain evidence="5">cv. 10/8</strain>
        <tissue evidence="4">Leaf</tissue>
    </source>
</reference>
<name>A0A392TRM3_9FABA</name>
<keyword evidence="4" id="KW-0418">Kinase</keyword>
<dbReference type="Gene3D" id="3.30.200.20">
    <property type="entry name" value="Phosphorylase Kinase, domain 1"/>
    <property type="match status" value="1"/>
</dbReference>
<dbReference type="SUPFAM" id="SSF56112">
    <property type="entry name" value="Protein kinase-like (PK-like)"/>
    <property type="match status" value="1"/>
</dbReference>
<keyword evidence="2 3" id="KW-0067">ATP-binding</keyword>
<keyword evidence="5" id="KW-1185">Reference proteome</keyword>
<proteinExistence type="predicted"/>
<sequence length="64" mass="7151">MDEEFQMGAGPKKFSYQELLDATNNFEETLKLGQGGFGGVYKGYFKDTNSVAAIKRRISPNARQ</sequence>
<evidence type="ECO:0000313" key="5">
    <source>
        <dbReference type="Proteomes" id="UP000265520"/>
    </source>
</evidence>
<accession>A0A392TRM3</accession>
<evidence type="ECO:0000256" key="1">
    <source>
        <dbReference type="ARBA" id="ARBA00022741"/>
    </source>
</evidence>
<organism evidence="4 5">
    <name type="scientific">Trifolium medium</name>
    <dbReference type="NCBI Taxonomy" id="97028"/>
    <lineage>
        <taxon>Eukaryota</taxon>
        <taxon>Viridiplantae</taxon>
        <taxon>Streptophyta</taxon>
        <taxon>Embryophyta</taxon>
        <taxon>Tracheophyta</taxon>
        <taxon>Spermatophyta</taxon>
        <taxon>Magnoliopsida</taxon>
        <taxon>eudicotyledons</taxon>
        <taxon>Gunneridae</taxon>
        <taxon>Pentapetalae</taxon>
        <taxon>rosids</taxon>
        <taxon>fabids</taxon>
        <taxon>Fabales</taxon>
        <taxon>Fabaceae</taxon>
        <taxon>Papilionoideae</taxon>
        <taxon>50 kb inversion clade</taxon>
        <taxon>NPAAA clade</taxon>
        <taxon>Hologalegina</taxon>
        <taxon>IRL clade</taxon>
        <taxon>Trifolieae</taxon>
        <taxon>Trifolium</taxon>
    </lineage>
</organism>
<keyword evidence="4" id="KW-0675">Receptor</keyword>